<accession>F8L6E7</accession>
<dbReference type="AlphaFoldDB" id="F8L6E7"/>
<dbReference type="Proteomes" id="UP000000496">
    <property type="component" value="Chromosome gsn.131"/>
</dbReference>
<proteinExistence type="predicted"/>
<reference evidence="1 2" key="2">
    <citation type="journal article" date="2011" name="Mol. Biol. Evol.">
        <title>Unity in variety--the pan-genome of the Chlamydiae.</title>
        <authorList>
            <person name="Collingro A."/>
            <person name="Tischler P."/>
            <person name="Weinmaier T."/>
            <person name="Penz T."/>
            <person name="Heinz E."/>
            <person name="Brunham R.C."/>
            <person name="Read T.D."/>
            <person name="Bavoil P.M."/>
            <person name="Sachse K."/>
            <person name="Kahane S."/>
            <person name="Friedman M.G."/>
            <person name="Rattei T."/>
            <person name="Myers G.S."/>
            <person name="Horn M."/>
        </authorList>
    </citation>
    <scope>NUCLEOTIDE SEQUENCE [LARGE SCALE GENOMIC DNA]</scope>
    <source>
        <strain evidence="2">ATCC VR-1471 / Z</strain>
    </source>
</reference>
<dbReference type="EMBL" id="FR872582">
    <property type="protein sequence ID" value="CCB88277.1"/>
    <property type="molecule type" value="Genomic_DNA"/>
</dbReference>
<protein>
    <submittedName>
        <fullName evidence="1">Uncharacterized protein</fullName>
    </submittedName>
</protein>
<reference key="1">
    <citation type="journal article" date="2011" name="Mol. Biol. Evol.">
        <title>Unity in variety -- the pan-genome of the Chlamydiae.</title>
        <authorList>
            <person name="Collingro A."/>
            <person name="Tischler P."/>
            <person name="Weinmaier T."/>
            <person name="Penz T."/>
            <person name="Heinz E."/>
            <person name="Brunham R.C."/>
            <person name="Read T.D."/>
            <person name="Bavoil P.M."/>
            <person name="Sachse K."/>
            <person name="Kahane S."/>
            <person name="Friedman M.G."/>
            <person name="Rattei T."/>
            <person name="Myers G.S.A."/>
            <person name="Horn M."/>
        </authorList>
    </citation>
    <scope>NUCLEOTIDE SEQUENCE</scope>
    <source>
        <strain>Z</strain>
    </source>
</reference>
<organism evidence="1 2">
    <name type="scientific">Simkania negevensis (strain ATCC VR-1471 / DSM 27360 / Z)</name>
    <dbReference type="NCBI Taxonomy" id="331113"/>
    <lineage>
        <taxon>Bacteria</taxon>
        <taxon>Pseudomonadati</taxon>
        <taxon>Chlamydiota</taxon>
        <taxon>Chlamydiia</taxon>
        <taxon>Parachlamydiales</taxon>
        <taxon>Simkaniaceae</taxon>
        <taxon>Simkania</taxon>
    </lineage>
</organism>
<dbReference type="HOGENOM" id="CLU_3103819_0_0_0"/>
<gene>
    <name evidence="1" type="ordered locus">SNE_A04000</name>
</gene>
<evidence type="ECO:0000313" key="2">
    <source>
        <dbReference type="Proteomes" id="UP000000496"/>
    </source>
</evidence>
<evidence type="ECO:0000313" key="1">
    <source>
        <dbReference type="EMBL" id="CCB88277.1"/>
    </source>
</evidence>
<name>F8L6E7_SIMNZ</name>
<dbReference type="KEGG" id="sng:SNE_A04000"/>
<keyword evidence="2" id="KW-1185">Reference proteome</keyword>
<sequence>MIKKFLFRDYLARALVFFAHFQGFFSFPYPLCLEKGPSLKQKYREFKRSLS</sequence>